<evidence type="ECO:0000313" key="2">
    <source>
        <dbReference type="EMBL" id="SVB20547.1"/>
    </source>
</evidence>
<dbReference type="GO" id="GO:0043856">
    <property type="term" value="F:anti-sigma factor antagonist activity"/>
    <property type="evidence" value="ECO:0007669"/>
    <property type="project" value="TreeGrafter"/>
</dbReference>
<reference evidence="2" key="1">
    <citation type="submission" date="2018-05" db="EMBL/GenBank/DDBJ databases">
        <authorList>
            <person name="Lanie J.A."/>
            <person name="Ng W.-L."/>
            <person name="Kazmierczak K.M."/>
            <person name="Andrzejewski T.M."/>
            <person name="Davidsen T.M."/>
            <person name="Wayne K.J."/>
            <person name="Tettelin H."/>
            <person name="Glass J.I."/>
            <person name="Rusch D."/>
            <person name="Podicherti R."/>
            <person name="Tsui H.-C.T."/>
            <person name="Winkler M.E."/>
        </authorList>
    </citation>
    <scope>NUCLEOTIDE SEQUENCE</scope>
</reference>
<name>A0A382C537_9ZZZZ</name>
<dbReference type="PANTHER" id="PTHR33495">
    <property type="entry name" value="ANTI-SIGMA FACTOR ANTAGONIST TM_1081-RELATED-RELATED"/>
    <property type="match status" value="1"/>
</dbReference>
<dbReference type="PANTHER" id="PTHR33495:SF2">
    <property type="entry name" value="ANTI-SIGMA FACTOR ANTAGONIST TM_1081-RELATED"/>
    <property type="match status" value="1"/>
</dbReference>
<feature type="domain" description="STAS" evidence="1">
    <location>
        <begin position="34"/>
        <end position="116"/>
    </location>
</feature>
<accession>A0A382C537</accession>
<sequence length="122" mass="13964">MAPGSMKWVERRNEDVVVIDLMDELKPESRDVQLRSIILDLLDRDEKKILLNFDKTSYMDSVGVGELVASYTTASIREAELKLLNLPRQIHDFLDSTQLISVFEYFSDEAKAVESFNTPATH</sequence>
<organism evidence="2">
    <name type="scientific">marine metagenome</name>
    <dbReference type="NCBI Taxonomy" id="408172"/>
    <lineage>
        <taxon>unclassified sequences</taxon>
        <taxon>metagenomes</taxon>
        <taxon>ecological metagenomes</taxon>
    </lineage>
</organism>
<dbReference type="Pfam" id="PF01740">
    <property type="entry name" value="STAS"/>
    <property type="match status" value="1"/>
</dbReference>
<protein>
    <recommendedName>
        <fullName evidence="1">STAS domain-containing protein</fullName>
    </recommendedName>
</protein>
<evidence type="ECO:0000259" key="1">
    <source>
        <dbReference type="PROSITE" id="PS50801"/>
    </source>
</evidence>
<dbReference type="EMBL" id="UINC01032608">
    <property type="protein sequence ID" value="SVB20547.1"/>
    <property type="molecule type" value="Genomic_DNA"/>
</dbReference>
<dbReference type="InterPro" id="IPR036513">
    <property type="entry name" value="STAS_dom_sf"/>
</dbReference>
<dbReference type="AlphaFoldDB" id="A0A382C537"/>
<dbReference type="CDD" id="cd07043">
    <property type="entry name" value="STAS_anti-anti-sigma_factors"/>
    <property type="match status" value="1"/>
</dbReference>
<gene>
    <name evidence="2" type="ORF">METZ01_LOCUS173401</name>
</gene>
<proteinExistence type="predicted"/>
<dbReference type="InterPro" id="IPR002645">
    <property type="entry name" value="STAS_dom"/>
</dbReference>
<dbReference type="PROSITE" id="PS50801">
    <property type="entry name" value="STAS"/>
    <property type="match status" value="1"/>
</dbReference>
<dbReference type="Gene3D" id="3.30.750.24">
    <property type="entry name" value="STAS domain"/>
    <property type="match status" value="1"/>
</dbReference>
<dbReference type="SUPFAM" id="SSF52091">
    <property type="entry name" value="SpoIIaa-like"/>
    <property type="match status" value="1"/>
</dbReference>